<dbReference type="Pfam" id="PF13305">
    <property type="entry name" value="TetR_C_33"/>
    <property type="match status" value="1"/>
</dbReference>
<dbReference type="Gene3D" id="1.10.357.10">
    <property type="entry name" value="Tetracycline Repressor, domain 2"/>
    <property type="match status" value="1"/>
</dbReference>
<keyword evidence="1" id="KW-0805">Transcription regulation</keyword>
<dbReference type="PANTHER" id="PTHR30055:SF234">
    <property type="entry name" value="HTH-TYPE TRANSCRIPTIONAL REGULATOR BETI"/>
    <property type="match status" value="1"/>
</dbReference>
<dbReference type="Pfam" id="PF00440">
    <property type="entry name" value="TetR_N"/>
    <property type="match status" value="1"/>
</dbReference>
<evidence type="ECO:0000256" key="3">
    <source>
        <dbReference type="ARBA" id="ARBA00023163"/>
    </source>
</evidence>
<evidence type="ECO:0000313" key="6">
    <source>
        <dbReference type="EMBL" id="MDF8264273.1"/>
    </source>
</evidence>
<dbReference type="InterPro" id="IPR001647">
    <property type="entry name" value="HTH_TetR"/>
</dbReference>
<dbReference type="PANTHER" id="PTHR30055">
    <property type="entry name" value="HTH-TYPE TRANSCRIPTIONAL REGULATOR RUTR"/>
    <property type="match status" value="1"/>
</dbReference>
<dbReference type="InterPro" id="IPR036271">
    <property type="entry name" value="Tet_transcr_reg_TetR-rel_C_sf"/>
</dbReference>
<evidence type="ECO:0000256" key="1">
    <source>
        <dbReference type="ARBA" id="ARBA00023015"/>
    </source>
</evidence>
<evidence type="ECO:0000259" key="4">
    <source>
        <dbReference type="Pfam" id="PF00440"/>
    </source>
</evidence>
<name>A0ABT6C5Q4_9MICO</name>
<evidence type="ECO:0000259" key="5">
    <source>
        <dbReference type="Pfam" id="PF13305"/>
    </source>
</evidence>
<dbReference type="InterPro" id="IPR009057">
    <property type="entry name" value="Homeodomain-like_sf"/>
</dbReference>
<comment type="caution">
    <text evidence="6">The sequence shown here is derived from an EMBL/GenBank/DDBJ whole genome shotgun (WGS) entry which is preliminary data.</text>
</comment>
<dbReference type="RefSeq" id="WP_275239005.1">
    <property type="nucleotide sequence ID" value="NZ_JARFJC010000031.1"/>
</dbReference>
<protein>
    <submittedName>
        <fullName evidence="6">WHG domain-containing protein</fullName>
    </submittedName>
</protein>
<keyword evidence="2" id="KW-0238">DNA-binding</keyword>
<dbReference type="InterPro" id="IPR025996">
    <property type="entry name" value="MT1864/Rv1816-like_C"/>
</dbReference>
<feature type="domain" description="HTH-type transcriptional regulator MT1864/Rv1816-like C-terminal" evidence="5">
    <location>
        <begin position="92"/>
        <end position="173"/>
    </location>
</feature>
<organism evidence="6 7">
    <name type="scientific">Luteipulveratus flavus</name>
    <dbReference type="NCBI Taxonomy" id="3031728"/>
    <lineage>
        <taxon>Bacteria</taxon>
        <taxon>Bacillati</taxon>
        <taxon>Actinomycetota</taxon>
        <taxon>Actinomycetes</taxon>
        <taxon>Micrococcales</taxon>
        <taxon>Dermacoccaceae</taxon>
        <taxon>Luteipulveratus</taxon>
    </lineage>
</organism>
<evidence type="ECO:0000256" key="2">
    <source>
        <dbReference type="ARBA" id="ARBA00023125"/>
    </source>
</evidence>
<dbReference type="InterPro" id="IPR050109">
    <property type="entry name" value="HTH-type_TetR-like_transc_reg"/>
</dbReference>
<feature type="domain" description="HTH tetR-type" evidence="4">
    <location>
        <begin position="18"/>
        <end position="65"/>
    </location>
</feature>
<dbReference type="EMBL" id="JAROAV010000027">
    <property type="protein sequence ID" value="MDF8264273.1"/>
    <property type="molecule type" value="Genomic_DNA"/>
</dbReference>
<sequence>MSAGERRVADRQQREDLIVERARTIAESEGWAAVTTRRLADEIGRTQPVLYSHFQDGKAGIMRAVALQGCTELAVAIRRATAGEAGTVAPTVQAYLDFARRHPAVYDAIFSMPLDVEFGGRESPEPMRDAFAALADGLDAHGDDPETWTEVAWSALHGLAVLSRDHRLRPRARTARISALVELLTSS</sequence>
<dbReference type="Gene3D" id="1.10.10.60">
    <property type="entry name" value="Homeodomain-like"/>
    <property type="match status" value="1"/>
</dbReference>
<evidence type="ECO:0000313" key="7">
    <source>
        <dbReference type="Proteomes" id="UP001528912"/>
    </source>
</evidence>
<gene>
    <name evidence="6" type="ORF">P4R38_08475</name>
</gene>
<reference evidence="6 7" key="1">
    <citation type="submission" date="2023-03" db="EMBL/GenBank/DDBJ databases">
        <title>YIM 133296 draft genome.</title>
        <authorList>
            <person name="Xiong L."/>
        </authorList>
    </citation>
    <scope>NUCLEOTIDE SEQUENCE [LARGE SCALE GENOMIC DNA]</scope>
    <source>
        <strain evidence="6 7">YIM 133296</strain>
    </source>
</reference>
<accession>A0ABT6C5Q4</accession>
<proteinExistence type="predicted"/>
<dbReference type="SUPFAM" id="SSF48498">
    <property type="entry name" value="Tetracyclin repressor-like, C-terminal domain"/>
    <property type="match status" value="1"/>
</dbReference>
<dbReference type="Proteomes" id="UP001528912">
    <property type="component" value="Unassembled WGS sequence"/>
</dbReference>
<dbReference type="SUPFAM" id="SSF46689">
    <property type="entry name" value="Homeodomain-like"/>
    <property type="match status" value="1"/>
</dbReference>
<keyword evidence="3" id="KW-0804">Transcription</keyword>
<keyword evidence="7" id="KW-1185">Reference proteome</keyword>